<evidence type="ECO:0000256" key="5">
    <source>
        <dbReference type="ARBA" id="ARBA00009524"/>
    </source>
</evidence>
<comment type="catalytic activity">
    <reaction evidence="2">
        <text>(6R)-NADPHX = (6S)-NADPHX</text>
        <dbReference type="Rhea" id="RHEA:32227"/>
        <dbReference type="ChEBI" id="CHEBI:64076"/>
        <dbReference type="ChEBI" id="CHEBI:64077"/>
        <dbReference type="EC" id="5.1.99.6"/>
    </reaction>
</comment>
<sequence>MRPPATPLYSTDRIRAIEHSAGSAGLMEKAGLAAATLARDLAGEDGDAILVFAGPGNNGGDALVAARHLKAWWFRVSVVFAGEAGKLPPDAAAALDAWLAAGGTLETAIPCGKFGLVIDGLFGIGLSKPLQGDFAGLVDAINALSLPVLAIDIPSGLCADTGRVLGTAVRASHTVTFLGLKPGLFTLDGPDHAGEIIATDLGVDAALHASTPGALLDTHPPLPSGPHKNAHKGSFGSAGILGGDTSMVGAALLAGRAALLTGAGRVYVGLLEAQAPAVDLLQPELMLRTPAALLEIPHLTALAIGPGLGRSVAASGELRRALQLPIPLLLDADALHLLAENTDLRELFHARSAGNMLTPHPGEAAALLGCSIPQVQADRIASALEIARTFNAITLLKGCGSVIATPDGRWFVNGSGNPGMSSAGMGDILCGLIVSLVGQGMTCEAACLLGVYLHGAAADVLAGERGPVGLTASEVAVAARALLNQWLA</sequence>
<evidence type="ECO:0000256" key="13">
    <source>
        <dbReference type="ARBA" id="ARBA00023027"/>
    </source>
</evidence>
<dbReference type="HAMAP" id="MF_01966">
    <property type="entry name" value="NADHX_epimerase"/>
    <property type="match status" value="1"/>
</dbReference>
<comment type="catalytic activity">
    <reaction evidence="20">
        <text>(6S)-NADPHX + ADP = AMP + phosphate + NADPH + H(+)</text>
        <dbReference type="Rhea" id="RHEA:32235"/>
        <dbReference type="ChEBI" id="CHEBI:15378"/>
        <dbReference type="ChEBI" id="CHEBI:43474"/>
        <dbReference type="ChEBI" id="CHEBI:57783"/>
        <dbReference type="ChEBI" id="CHEBI:64076"/>
        <dbReference type="ChEBI" id="CHEBI:456215"/>
        <dbReference type="ChEBI" id="CHEBI:456216"/>
        <dbReference type="EC" id="4.2.1.136"/>
    </reaction>
</comment>
<dbReference type="Pfam" id="PF03853">
    <property type="entry name" value="YjeF_N"/>
    <property type="match status" value="1"/>
</dbReference>
<keyword evidence="8" id="KW-0479">Metal-binding</keyword>
<keyword evidence="11" id="KW-0521">NADP</keyword>
<evidence type="ECO:0000256" key="17">
    <source>
        <dbReference type="ARBA" id="ARBA00025153"/>
    </source>
</evidence>
<dbReference type="EC" id="4.2.1.136" evidence="7"/>
<keyword evidence="14" id="KW-0413">Isomerase</keyword>
<evidence type="ECO:0000256" key="4">
    <source>
        <dbReference type="ARBA" id="ARBA00006001"/>
    </source>
</evidence>
<reference evidence="23" key="1">
    <citation type="submission" date="2016-10" db="EMBL/GenBank/DDBJ databases">
        <title>Sequence of Gallionella enrichment culture.</title>
        <authorList>
            <person name="Poehlein A."/>
            <person name="Muehling M."/>
            <person name="Daniel R."/>
        </authorList>
    </citation>
    <scope>NUCLEOTIDE SEQUENCE</scope>
</reference>
<accession>A0A1J5QQK4</accession>
<evidence type="ECO:0000256" key="11">
    <source>
        <dbReference type="ARBA" id="ARBA00022857"/>
    </source>
</evidence>
<evidence type="ECO:0000256" key="3">
    <source>
        <dbReference type="ARBA" id="ARBA00001958"/>
    </source>
</evidence>
<evidence type="ECO:0000256" key="20">
    <source>
        <dbReference type="ARBA" id="ARBA00049209"/>
    </source>
</evidence>
<name>A0A1J5QQK4_9ZZZZ</name>
<dbReference type="InterPro" id="IPR000631">
    <property type="entry name" value="CARKD"/>
</dbReference>
<keyword evidence="15" id="KW-0456">Lyase</keyword>
<comment type="similarity">
    <text evidence="4">In the N-terminal section; belongs to the NnrE/AIBP family.</text>
</comment>
<dbReference type="GO" id="GO:0052856">
    <property type="term" value="F:NAD(P)HX epimerase activity"/>
    <property type="evidence" value="ECO:0007669"/>
    <property type="project" value="UniProtKB-EC"/>
</dbReference>
<dbReference type="GO" id="GO:0110051">
    <property type="term" value="P:metabolite repair"/>
    <property type="evidence" value="ECO:0007669"/>
    <property type="project" value="TreeGrafter"/>
</dbReference>
<comment type="caution">
    <text evidence="23">The sequence shown here is derived from an EMBL/GenBank/DDBJ whole genome shotgun (WGS) entry which is preliminary data.</text>
</comment>
<evidence type="ECO:0000256" key="7">
    <source>
        <dbReference type="ARBA" id="ARBA00013129"/>
    </source>
</evidence>
<dbReference type="PROSITE" id="PS51385">
    <property type="entry name" value="YJEF_N"/>
    <property type="match status" value="1"/>
</dbReference>
<keyword evidence="9" id="KW-0547">Nucleotide-binding</keyword>
<proteinExistence type="inferred from homology"/>
<dbReference type="InterPro" id="IPR004443">
    <property type="entry name" value="YjeF_N_dom"/>
</dbReference>
<evidence type="ECO:0000256" key="1">
    <source>
        <dbReference type="ARBA" id="ARBA00000013"/>
    </source>
</evidence>
<dbReference type="PIRSF" id="PIRSF017184">
    <property type="entry name" value="Nnr"/>
    <property type="match status" value="1"/>
</dbReference>
<feature type="domain" description="YjeF C-terminal" evidence="21">
    <location>
        <begin position="215"/>
        <end position="486"/>
    </location>
</feature>
<dbReference type="PANTHER" id="PTHR12592:SF0">
    <property type="entry name" value="ATP-DEPENDENT (S)-NAD(P)H-HYDRATE DEHYDRATASE"/>
    <property type="match status" value="1"/>
</dbReference>
<dbReference type="Gene3D" id="3.40.1190.20">
    <property type="match status" value="1"/>
</dbReference>
<comment type="cofactor">
    <cofactor evidence="3">
        <name>K(+)</name>
        <dbReference type="ChEBI" id="CHEBI:29103"/>
    </cofactor>
</comment>
<dbReference type="Pfam" id="PF01256">
    <property type="entry name" value="Carb_kinase"/>
    <property type="match status" value="1"/>
</dbReference>
<dbReference type="EC" id="5.1.99.6" evidence="6"/>
<dbReference type="PROSITE" id="PS51383">
    <property type="entry name" value="YJEF_C_3"/>
    <property type="match status" value="1"/>
</dbReference>
<evidence type="ECO:0000256" key="16">
    <source>
        <dbReference type="ARBA" id="ARBA00023268"/>
    </source>
</evidence>
<dbReference type="GO" id="GO:0052855">
    <property type="term" value="F:ADP-dependent NAD(P)H-hydrate dehydratase activity"/>
    <property type="evidence" value="ECO:0007669"/>
    <property type="project" value="UniProtKB-EC"/>
</dbReference>
<dbReference type="GO" id="GO:0046872">
    <property type="term" value="F:metal ion binding"/>
    <property type="evidence" value="ECO:0007669"/>
    <property type="project" value="UniProtKB-KW"/>
</dbReference>
<feature type="domain" description="YjeF N-terminal" evidence="22">
    <location>
        <begin position="8"/>
        <end position="209"/>
    </location>
</feature>
<keyword evidence="13" id="KW-0520">NAD</keyword>
<comment type="similarity">
    <text evidence="5">In the C-terminal section; belongs to the NnrD/CARKD family.</text>
</comment>
<evidence type="ECO:0000256" key="15">
    <source>
        <dbReference type="ARBA" id="ARBA00023239"/>
    </source>
</evidence>
<dbReference type="CDD" id="cd01171">
    <property type="entry name" value="YXKO-related"/>
    <property type="match status" value="1"/>
</dbReference>
<evidence type="ECO:0000256" key="19">
    <source>
        <dbReference type="ARBA" id="ARBA00048238"/>
    </source>
</evidence>
<dbReference type="EMBL" id="MLJW01000529">
    <property type="protein sequence ID" value="OIQ85674.1"/>
    <property type="molecule type" value="Genomic_DNA"/>
</dbReference>
<gene>
    <name evidence="23" type="primary">nnr_11</name>
    <name evidence="23" type="ORF">GALL_324800</name>
</gene>
<evidence type="ECO:0000259" key="22">
    <source>
        <dbReference type="PROSITE" id="PS51385"/>
    </source>
</evidence>
<dbReference type="InterPro" id="IPR030677">
    <property type="entry name" value="Nnr"/>
</dbReference>
<evidence type="ECO:0000256" key="14">
    <source>
        <dbReference type="ARBA" id="ARBA00023235"/>
    </source>
</evidence>
<dbReference type="SUPFAM" id="SSF64153">
    <property type="entry name" value="YjeF N-terminal domain-like"/>
    <property type="match status" value="1"/>
</dbReference>
<evidence type="ECO:0000256" key="2">
    <source>
        <dbReference type="ARBA" id="ARBA00000909"/>
    </source>
</evidence>
<dbReference type="NCBIfam" id="TIGR00196">
    <property type="entry name" value="yjeF_cterm"/>
    <property type="match status" value="1"/>
</dbReference>
<evidence type="ECO:0000313" key="23">
    <source>
        <dbReference type="EMBL" id="OIQ85674.1"/>
    </source>
</evidence>
<comment type="catalytic activity">
    <reaction evidence="19">
        <text>(6S)-NADHX + ADP = AMP + phosphate + NADH + H(+)</text>
        <dbReference type="Rhea" id="RHEA:32223"/>
        <dbReference type="ChEBI" id="CHEBI:15378"/>
        <dbReference type="ChEBI" id="CHEBI:43474"/>
        <dbReference type="ChEBI" id="CHEBI:57945"/>
        <dbReference type="ChEBI" id="CHEBI:64074"/>
        <dbReference type="ChEBI" id="CHEBI:456215"/>
        <dbReference type="ChEBI" id="CHEBI:456216"/>
        <dbReference type="EC" id="4.2.1.136"/>
    </reaction>
</comment>
<comment type="catalytic activity">
    <reaction evidence="1">
        <text>(6R)-NADHX = (6S)-NADHX</text>
        <dbReference type="Rhea" id="RHEA:32215"/>
        <dbReference type="ChEBI" id="CHEBI:64074"/>
        <dbReference type="ChEBI" id="CHEBI:64075"/>
        <dbReference type="EC" id="5.1.99.6"/>
    </reaction>
</comment>
<evidence type="ECO:0000256" key="8">
    <source>
        <dbReference type="ARBA" id="ARBA00022723"/>
    </source>
</evidence>
<dbReference type="PANTHER" id="PTHR12592">
    <property type="entry name" value="ATP-DEPENDENT (S)-NAD(P)H-HYDRATE DEHYDRATASE FAMILY MEMBER"/>
    <property type="match status" value="1"/>
</dbReference>
<evidence type="ECO:0000256" key="18">
    <source>
        <dbReference type="ARBA" id="ARBA00032624"/>
    </source>
</evidence>
<dbReference type="GO" id="GO:0005524">
    <property type="term" value="F:ATP binding"/>
    <property type="evidence" value="ECO:0007669"/>
    <property type="project" value="UniProtKB-KW"/>
</dbReference>
<dbReference type="InterPro" id="IPR036652">
    <property type="entry name" value="YjeF_N_dom_sf"/>
</dbReference>
<keyword evidence="10" id="KW-0067">ATP-binding</keyword>
<protein>
    <recommendedName>
        <fullName evidence="18">Nicotinamide nucleotide repair protein</fullName>
        <ecNumber evidence="7">4.2.1.136</ecNumber>
        <ecNumber evidence="6">5.1.99.6</ecNumber>
    </recommendedName>
</protein>
<evidence type="ECO:0000256" key="9">
    <source>
        <dbReference type="ARBA" id="ARBA00022741"/>
    </source>
</evidence>
<keyword evidence="12" id="KW-0630">Potassium</keyword>
<dbReference type="SUPFAM" id="SSF53613">
    <property type="entry name" value="Ribokinase-like"/>
    <property type="match status" value="1"/>
</dbReference>
<evidence type="ECO:0000256" key="12">
    <source>
        <dbReference type="ARBA" id="ARBA00022958"/>
    </source>
</evidence>
<comment type="function">
    <text evidence="17">Bifunctional enzyme that catalyzes the epimerization of the S- and R-forms of NAD(P)HX and the dehydration of the S-form of NAD(P)HX at the expense of ADP, which is converted to AMP. This allows the repair of both epimers of NAD(P)HX, a damaged form of NAD(P)H that is a result of enzymatic or heat-dependent hydration.</text>
</comment>
<evidence type="ECO:0000259" key="21">
    <source>
        <dbReference type="PROSITE" id="PS51383"/>
    </source>
</evidence>
<keyword evidence="16" id="KW-0511">Multifunctional enzyme</keyword>
<evidence type="ECO:0000256" key="10">
    <source>
        <dbReference type="ARBA" id="ARBA00022840"/>
    </source>
</evidence>
<dbReference type="InterPro" id="IPR029056">
    <property type="entry name" value="Ribokinase-like"/>
</dbReference>
<evidence type="ECO:0000256" key="6">
    <source>
        <dbReference type="ARBA" id="ARBA00012228"/>
    </source>
</evidence>
<dbReference type="Gene3D" id="3.40.50.10260">
    <property type="entry name" value="YjeF N-terminal domain"/>
    <property type="match status" value="1"/>
</dbReference>
<dbReference type="NCBIfam" id="TIGR00197">
    <property type="entry name" value="yjeF_nterm"/>
    <property type="match status" value="1"/>
</dbReference>
<organism evidence="23">
    <name type="scientific">mine drainage metagenome</name>
    <dbReference type="NCBI Taxonomy" id="410659"/>
    <lineage>
        <taxon>unclassified sequences</taxon>
        <taxon>metagenomes</taxon>
        <taxon>ecological metagenomes</taxon>
    </lineage>
</organism>
<dbReference type="HAMAP" id="MF_01965">
    <property type="entry name" value="NADHX_dehydratase"/>
    <property type="match status" value="1"/>
</dbReference>
<dbReference type="AlphaFoldDB" id="A0A1J5QQK4"/>